<dbReference type="PROSITE" id="PS00892">
    <property type="entry name" value="HIT_1"/>
    <property type="match status" value="1"/>
</dbReference>
<dbReference type="EMBL" id="SHMQ01000018">
    <property type="protein sequence ID" value="RZV38453.1"/>
    <property type="molecule type" value="Genomic_DNA"/>
</dbReference>
<comment type="caution">
    <text evidence="5">The sequence shown here is derived from an EMBL/GenBank/DDBJ whole genome shotgun (WGS) entry which is preliminary data.</text>
</comment>
<dbReference type="AlphaFoldDB" id="A0A520XB64"/>
<organism evidence="5 6">
    <name type="scientific">Candidatus Acidulodesulfobacterium acidiphilum</name>
    <dbReference type="NCBI Taxonomy" id="2597224"/>
    <lineage>
        <taxon>Bacteria</taxon>
        <taxon>Deltaproteobacteria</taxon>
        <taxon>Candidatus Acidulodesulfobacterales</taxon>
        <taxon>Candidatus Acidulodesulfobacterium</taxon>
    </lineage>
</organism>
<dbReference type="PROSITE" id="PS51084">
    <property type="entry name" value="HIT_2"/>
    <property type="match status" value="1"/>
</dbReference>
<evidence type="ECO:0000256" key="1">
    <source>
        <dbReference type="PIRSR" id="PIRSR601310-1"/>
    </source>
</evidence>
<name>A0A520XB64_9DELT</name>
<dbReference type="Proteomes" id="UP000322454">
    <property type="component" value="Unassembled WGS sequence"/>
</dbReference>
<evidence type="ECO:0000313" key="5">
    <source>
        <dbReference type="EMBL" id="RZV38453.1"/>
    </source>
</evidence>
<gene>
    <name evidence="5" type="ORF">EVJ48_06935</name>
</gene>
<dbReference type="InterPro" id="IPR001310">
    <property type="entry name" value="Histidine_triad_HIT"/>
</dbReference>
<dbReference type="SUPFAM" id="SSF54197">
    <property type="entry name" value="HIT-like"/>
    <property type="match status" value="1"/>
</dbReference>
<sequence length="132" mass="14641">MKFKENCIFCKIANKRIPAEIIEETEDFVVIKDINPIAPIHLLIISKSHYDSVLDVECKDGADKSGITADNGDMEDRLGSELFGILTSLAKKFNVENKGFRTVINTKEDGGQTVNHLHVHFLAGRGFGWPPG</sequence>
<protein>
    <submittedName>
        <fullName evidence="5">HIT domain-containing protein</fullName>
    </submittedName>
</protein>
<dbReference type="InterPro" id="IPR019808">
    <property type="entry name" value="Histidine_triad_CS"/>
</dbReference>
<feature type="domain" description="HIT" evidence="4">
    <location>
        <begin position="8"/>
        <end position="132"/>
    </location>
</feature>
<evidence type="ECO:0000256" key="3">
    <source>
        <dbReference type="PROSITE-ProRule" id="PRU00464"/>
    </source>
</evidence>
<reference evidence="5 6" key="1">
    <citation type="submission" date="2019-01" db="EMBL/GenBank/DDBJ databases">
        <title>Insights into ecological role of a new deltaproteobacterial order Candidatus Sinidesulfobacterales (Sva0485) by metagenomics and metatranscriptomics.</title>
        <authorList>
            <person name="Tan S."/>
            <person name="Liu J."/>
            <person name="Fang Y."/>
            <person name="Hedlund B."/>
            <person name="Lian Z.-H."/>
            <person name="Huang L.-Y."/>
            <person name="Li J.-T."/>
            <person name="Huang L.-N."/>
            <person name="Li W.-J."/>
            <person name="Jiang H.-C."/>
            <person name="Dong H.-L."/>
            <person name="Shu W.-S."/>
        </authorList>
    </citation>
    <scope>NUCLEOTIDE SEQUENCE [LARGE SCALE GENOMIC DNA]</scope>
    <source>
        <strain evidence="5">AP4</strain>
    </source>
</reference>
<dbReference type="GO" id="GO:0003824">
    <property type="term" value="F:catalytic activity"/>
    <property type="evidence" value="ECO:0007669"/>
    <property type="project" value="InterPro"/>
</dbReference>
<proteinExistence type="predicted"/>
<dbReference type="PANTHER" id="PTHR23089">
    <property type="entry name" value="HISTIDINE TRIAD HIT PROTEIN"/>
    <property type="match status" value="1"/>
</dbReference>
<dbReference type="Gene3D" id="3.30.428.10">
    <property type="entry name" value="HIT-like"/>
    <property type="match status" value="1"/>
</dbReference>
<dbReference type="InterPro" id="IPR036265">
    <property type="entry name" value="HIT-like_sf"/>
</dbReference>
<evidence type="ECO:0000256" key="2">
    <source>
        <dbReference type="PIRSR" id="PIRSR601310-3"/>
    </source>
</evidence>
<dbReference type="PRINTS" id="PR00332">
    <property type="entry name" value="HISTRIAD"/>
</dbReference>
<dbReference type="Pfam" id="PF01230">
    <property type="entry name" value="HIT"/>
    <property type="match status" value="1"/>
</dbReference>
<evidence type="ECO:0000313" key="6">
    <source>
        <dbReference type="Proteomes" id="UP000322454"/>
    </source>
</evidence>
<dbReference type="InterPro" id="IPR011146">
    <property type="entry name" value="HIT-like"/>
</dbReference>
<feature type="active site" description="Tele-AMP-histidine intermediate" evidence="1">
    <location>
        <position position="118"/>
    </location>
</feature>
<evidence type="ECO:0000259" key="4">
    <source>
        <dbReference type="PROSITE" id="PS51084"/>
    </source>
</evidence>
<accession>A0A520XB64</accession>
<feature type="short sequence motif" description="Histidine triad motif" evidence="2 3">
    <location>
        <begin position="116"/>
        <end position="120"/>
    </location>
</feature>